<comment type="cofactor">
    <cofactor evidence="5">
        <name>(R)-lipoate</name>
        <dbReference type="ChEBI" id="CHEBI:83088"/>
    </cofactor>
    <text evidence="5">Binds 1 lipoyl cofactor covalently.</text>
</comment>
<accession>A0A8S4SEE4</accession>
<keyword evidence="5" id="KW-0496">Mitochondrion</keyword>
<dbReference type="InterPro" id="IPR002930">
    <property type="entry name" value="GCV_H"/>
</dbReference>
<dbReference type="PROSITE" id="PS00189">
    <property type="entry name" value="LIPOYL"/>
    <property type="match status" value="1"/>
</dbReference>
<evidence type="ECO:0000256" key="2">
    <source>
        <dbReference type="ARBA" id="ARBA00022823"/>
    </source>
</evidence>
<dbReference type="AlphaFoldDB" id="A0A8S4SEE4"/>
<evidence type="ECO:0000259" key="6">
    <source>
        <dbReference type="PROSITE" id="PS50968"/>
    </source>
</evidence>
<keyword evidence="8" id="KW-1185">Reference proteome</keyword>
<dbReference type="Proteomes" id="UP000838756">
    <property type="component" value="Unassembled WGS sequence"/>
</dbReference>
<dbReference type="Gene3D" id="2.40.50.100">
    <property type="match status" value="1"/>
</dbReference>
<feature type="domain" description="Lipoyl-binding" evidence="6">
    <location>
        <begin position="85"/>
        <end position="167"/>
    </location>
</feature>
<comment type="function">
    <text evidence="5">The H protein shuttles the methylamine group of glycine from the P protein to the T protein.</text>
</comment>
<keyword evidence="3 5" id="KW-0809">Transit peptide</keyword>
<evidence type="ECO:0000256" key="5">
    <source>
        <dbReference type="RuleBase" id="RU364055"/>
    </source>
</evidence>
<dbReference type="SUPFAM" id="SSF51230">
    <property type="entry name" value="Single hybrid motif"/>
    <property type="match status" value="1"/>
</dbReference>
<dbReference type="InterPro" id="IPR017453">
    <property type="entry name" value="GCV_H_sub"/>
</dbReference>
<dbReference type="HAMAP" id="MF_00272">
    <property type="entry name" value="GcvH"/>
    <property type="match status" value="1"/>
</dbReference>
<keyword evidence="2 4" id="KW-0450">Lipoyl</keyword>
<name>A0A8S4SEE4_9NEOP</name>
<dbReference type="CDD" id="cd06848">
    <property type="entry name" value="GCS_H"/>
    <property type="match status" value="1"/>
</dbReference>
<dbReference type="Pfam" id="PF01597">
    <property type="entry name" value="GCV_H"/>
    <property type="match status" value="1"/>
</dbReference>
<dbReference type="GO" id="GO:0009249">
    <property type="term" value="P:protein lipoylation"/>
    <property type="evidence" value="ECO:0007669"/>
    <property type="project" value="TreeGrafter"/>
</dbReference>
<dbReference type="InterPro" id="IPR000089">
    <property type="entry name" value="Biotin_lipoyl"/>
</dbReference>
<evidence type="ECO:0000256" key="4">
    <source>
        <dbReference type="PIRSR" id="PIRSR617453-50"/>
    </source>
</evidence>
<organism evidence="7 8">
    <name type="scientific">Pararge aegeria aegeria</name>
    <dbReference type="NCBI Taxonomy" id="348720"/>
    <lineage>
        <taxon>Eukaryota</taxon>
        <taxon>Metazoa</taxon>
        <taxon>Ecdysozoa</taxon>
        <taxon>Arthropoda</taxon>
        <taxon>Hexapoda</taxon>
        <taxon>Insecta</taxon>
        <taxon>Pterygota</taxon>
        <taxon>Neoptera</taxon>
        <taxon>Endopterygota</taxon>
        <taxon>Lepidoptera</taxon>
        <taxon>Glossata</taxon>
        <taxon>Ditrysia</taxon>
        <taxon>Papilionoidea</taxon>
        <taxon>Nymphalidae</taxon>
        <taxon>Satyrinae</taxon>
        <taxon>Satyrini</taxon>
        <taxon>Parargina</taxon>
        <taxon>Pararge</taxon>
    </lineage>
</organism>
<dbReference type="PANTHER" id="PTHR11715">
    <property type="entry name" value="GLYCINE CLEAVAGE SYSTEM H PROTEIN"/>
    <property type="match status" value="1"/>
</dbReference>
<dbReference type="PANTHER" id="PTHR11715:SF3">
    <property type="entry name" value="GLYCINE CLEAVAGE SYSTEM H PROTEIN-RELATED"/>
    <property type="match status" value="1"/>
</dbReference>
<proteinExistence type="inferred from homology"/>
<feature type="modified residue" description="N6-lipoyllysine" evidence="4">
    <location>
        <position position="126"/>
    </location>
</feature>
<dbReference type="NCBIfam" id="NF002270">
    <property type="entry name" value="PRK01202.1"/>
    <property type="match status" value="1"/>
</dbReference>
<comment type="similarity">
    <text evidence="1 5">Belongs to the GcvH family.</text>
</comment>
<dbReference type="InterPro" id="IPR003016">
    <property type="entry name" value="2-oxoA_DH_lipoyl-BS"/>
</dbReference>
<evidence type="ECO:0000256" key="1">
    <source>
        <dbReference type="ARBA" id="ARBA00009249"/>
    </source>
</evidence>
<sequence>MTSIRTLHTKQILGNVPYNSSNIYQRNMMLQRYLLQATKQCFTKHYILQSNIKQSYCELRHRYSTKTKERKYTDRHEWVIVENDIGTVGISSYAQESLGDVVFAQLPDPGTVVKEGDECGALESVKAASEIYSPVSGTVTEKNIDVEKKPALINTSCYDKGWLFKLKLTQPDELKELMTEVDYEKFLKTDVDKDH</sequence>
<dbReference type="NCBIfam" id="TIGR00527">
    <property type="entry name" value="gcvH"/>
    <property type="match status" value="1"/>
</dbReference>
<dbReference type="GO" id="GO:0005739">
    <property type="term" value="C:mitochondrion"/>
    <property type="evidence" value="ECO:0007669"/>
    <property type="project" value="UniProtKB-SubCell"/>
</dbReference>
<evidence type="ECO:0000313" key="7">
    <source>
        <dbReference type="EMBL" id="CAH2265663.1"/>
    </source>
</evidence>
<dbReference type="OrthoDB" id="10264154at2759"/>
<protein>
    <recommendedName>
        <fullName evidence="5">Glycine cleavage system H protein</fullName>
    </recommendedName>
</protein>
<reference evidence="7" key="1">
    <citation type="submission" date="2022-03" db="EMBL/GenBank/DDBJ databases">
        <authorList>
            <person name="Lindestad O."/>
        </authorList>
    </citation>
    <scope>NUCLEOTIDE SEQUENCE</scope>
</reference>
<dbReference type="GO" id="GO:0019464">
    <property type="term" value="P:glycine decarboxylation via glycine cleavage system"/>
    <property type="evidence" value="ECO:0007669"/>
    <property type="project" value="UniProtKB-UniRule"/>
</dbReference>
<dbReference type="GO" id="GO:0005960">
    <property type="term" value="C:glycine cleavage complex"/>
    <property type="evidence" value="ECO:0007669"/>
    <property type="project" value="UniProtKB-UniRule"/>
</dbReference>
<comment type="subunit">
    <text evidence="5">The glycine cleavage system is composed of four proteins: P, T, L and H.</text>
</comment>
<gene>
    <name evidence="7" type="primary">jg4913</name>
    <name evidence="7" type="ORF">PAEG_LOCUS25001</name>
</gene>
<dbReference type="PROSITE" id="PS50968">
    <property type="entry name" value="BIOTINYL_LIPOYL"/>
    <property type="match status" value="1"/>
</dbReference>
<evidence type="ECO:0000256" key="3">
    <source>
        <dbReference type="ARBA" id="ARBA00022946"/>
    </source>
</evidence>
<dbReference type="InterPro" id="IPR033753">
    <property type="entry name" value="GCV_H/Fam206"/>
</dbReference>
<dbReference type="EMBL" id="CAKXAJ010026290">
    <property type="protein sequence ID" value="CAH2265663.1"/>
    <property type="molecule type" value="Genomic_DNA"/>
</dbReference>
<comment type="caution">
    <text evidence="7">The sequence shown here is derived from an EMBL/GenBank/DDBJ whole genome shotgun (WGS) entry which is preliminary data.</text>
</comment>
<comment type="subcellular location">
    <subcellularLocation>
        <location evidence="5">Mitochondrion</location>
    </subcellularLocation>
</comment>
<dbReference type="InterPro" id="IPR011053">
    <property type="entry name" value="Single_hybrid_motif"/>
</dbReference>
<evidence type="ECO:0000313" key="8">
    <source>
        <dbReference type="Proteomes" id="UP000838756"/>
    </source>
</evidence>